<dbReference type="RefSeq" id="WP_062559557.1">
    <property type="nucleotide sequence ID" value="NZ_CP013341.1"/>
</dbReference>
<dbReference type="Proteomes" id="UP000182882">
    <property type="component" value="Unassembled WGS sequence"/>
</dbReference>
<sequence length="66" mass="7617">MNQENQKLHKTSKKMEKPVLNNKYIAPGLLKNWIKRLKQKRATMSANGSNCADIDAQLENLSKYNK</sequence>
<proteinExistence type="predicted"/>
<organism evidence="1 2">
    <name type="scientific">Nitrosomonas ureae</name>
    <dbReference type="NCBI Taxonomy" id="44577"/>
    <lineage>
        <taxon>Bacteria</taxon>
        <taxon>Pseudomonadati</taxon>
        <taxon>Pseudomonadota</taxon>
        <taxon>Betaproteobacteria</taxon>
        <taxon>Nitrosomonadales</taxon>
        <taxon>Nitrosomonadaceae</taxon>
        <taxon>Nitrosomonas</taxon>
    </lineage>
</organism>
<dbReference type="KEGG" id="nur:ATY38_12250"/>
<accession>A0A1H2END7</accession>
<evidence type="ECO:0000313" key="1">
    <source>
        <dbReference type="EMBL" id="SDT96529.1"/>
    </source>
</evidence>
<protein>
    <submittedName>
        <fullName evidence="1">Uncharacterized protein</fullName>
    </submittedName>
</protein>
<dbReference type="EMBL" id="FNLN01000014">
    <property type="protein sequence ID" value="SDT96529.1"/>
    <property type="molecule type" value="Genomic_DNA"/>
</dbReference>
<keyword evidence="2" id="KW-1185">Reference proteome</keyword>
<dbReference type="AlphaFoldDB" id="A0A1H2END7"/>
<gene>
    <name evidence="1" type="ORF">SAMN05216406_11418</name>
</gene>
<reference evidence="2" key="1">
    <citation type="submission" date="2016-10" db="EMBL/GenBank/DDBJ databases">
        <authorList>
            <person name="Varghese N."/>
            <person name="Submissions S."/>
        </authorList>
    </citation>
    <scope>NUCLEOTIDE SEQUENCE [LARGE SCALE GENOMIC DNA]</scope>
    <source>
        <strain evidence="2">Nm10</strain>
    </source>
</reference>
<evidence type="ECO:0000313" key="2">
    <source>
        <dbReference type="Proteomes" id="UP000182882"/>
    </source>
</evidence>
<name>A0A1H2END7_9PROT</name>